<evidence type="ECO:0000313" key="3">
    <source>
        <dbReference type="EMBL" id="ATL65040.1"/>
    </source>
</evidence>
<dbReference type="GO" id="GO:0003677">
    <property type="term" value="F:DNA binding"/>
    <property type="evidence" value="ECO:0007669"/>
    <property type="project" value="InterPro"/>
</dbReference>
<dbReference type="InterPro" id="IPR010982">
    <property type="entry name" value="Lambda_DNA-bd_dom_sf"/>
</dbReference>
<dbReference type="RefSeq" id="WP_098692359.1">
    <property type="nucleotide sequence ID" value="NZ_CP023778.1"/>
</dbReference>
<proteinExistence type="predicted"/>
<dbReference type="PROSITE" id="PS50943">
    <property type="entry name" value="HTH_CROC1"/>
    <property type="match status" value="1"/>
</dbReference>
<reference evidence="3 4" key="1">
    <citation type="submission" date="2017-10" db="EMBL/GenBank/DDBJ databases">
        <title>Comparative genomics between pathogenic Norcardia.</title>
        <authorList>
            <person name="Zeng L."/>
        </authorList>
    </citation>
    <scope>NUCLEOTIDE SEQUENCE [LARGE SCALE GENOMIC DNA]</scope>
    <source>
        <strain evidence="3 4">NC_YFY_NT001</strain>
    </source>
</reference>
<gene>
    <name evidence="3" type="ORF">CRH09_01150</name>
</gene>
<dbReference type="AlphaFoldDB" id="A0A291RCJ7"/>
<accession>A0A291RCJ7</accession>
<dbReference type="Gene3D" id="1.10.260.40">
    <property type="entry name" value="lambda repressor-like DNA-binding domains"/>
    <property type="match status" value="1"/>
</dbReference>
<dbReference type="KEGG" id="ntp:CRH09_01150"/>
<feature type="compositionally biased region" description="Basic and acidic residues" evidence="1">
    <location>
        <begin position="1"/>
        <end position="12"/>
    </location>
</feature>
<sequence>MNRESGDDHIDRVEDDTAPEGYRDDDIQWLLHQARRGNRLDLADRMAVAGWVMAGRKMLGLTQRRLGELSGVPLRTIKHMEAGGVPQTSTMLALVDGIAAAQEEMQPSPPQDREPSDAMQVFIETVGPMFQELSPQAQGQALRKFVLFLNEEILKDKEGE</sequence>
<dbReference type="GeneID" id="88356048"/>
<dbReference type="EMBL" id="CP023778">
    <property type="protein sequence ID" value="ATL65040.1"/>
    <property type="molecule type" value="Genomic_DNA"/>
</dbReference>
<organism evidence="3 4">
    <name type="scientific">Nocardia terpenica</name>
    <dbReference type="NCBI Taxonomy" id="455432"/>
    <lineage>
        <taxon>Bacteria</taxon>
        <taxon>Bacillati</taxon>
        <taxon>Actinomycetota</taxon>
        <taxon>Actinomycetes</taxon>
        <taxon>Mycobacteriales</taxon>
        <taxon>Nocardiaceae</taxon>
        <taxon>Nocardia</taxon>
    </lineage>
</organism>
<evidence type="ECO:0000259" key="2">
    <source>
        <dbReference type="PROSITE" id="PS50943"/>
    </source>
</evidence>
<dbReference type="CDD" id="cd00093">
    <property type="entry name" value="HTH_XRE"/>
    <property type="match status" value="1"/>
</dbReference>
<protein>
    <recommendedName>
        <fullName evidence="2">HTH cro/C1-type domain-containing protein</fullName>
    </recommendedName>
</protein>
<feature type="region of interest" description="Disordered" evidence="1">
    <location>
        <begin position="1"/>
        <end position="21"/>
    </location>
</feature>
<dbReference type="Pfam" id="PF01381">
    <property type="entry name" value="HTH_3"/>
    <property type="match status" value="1"/>
</dbReference>
<evidence type="ECO:0000256" key="1">
    <source>
        <dbReference type="SAM" id="MobiDB-lite"/>
    </source>
</evidence>
<dbReference type="Proteomes" id="UP000221961">
    <property type="component" value="Chromosome"/>
</dbReference>
<dbReference type="SUPFAM" id="SSF47413">
    <property type="entry name" value="lambda repressor-like DNA-binding domains"/>
    <property type="match status" value="1"/>
</dbReference>
<name>A0A291RCJ7_9NOCA</name>
<dbReference type="InterPro" id="IPR001387">
    <property type="entry name" value="Cro/C1-type_HTH"/>
</dbReference>
<evidence type="ECO:0000313" key="4">
    <source>
        <dbReference type="Proteomes" id="UP000221961"/>
    </source>
</evidence>
<feature type="domain" description="HTH cro/C1-type" evidence="2">
    <location>
        <begin position="56"/>
        <end position="105"/>
    </location>
</feature>